<dbReference type="NCBIfam" id="NF003670">
    <property type="entry name" value="PRK05293.1"/>
    <property type="match status" value="1"/>
</dbReference>
<organism evidence="12 13">
    <name type="scientific">Caldicellulosiruptor bescii</name>
    <name type="common">Anaerocellum thermophilum</name>
    <dbReference type="NCBI Taxonomy" id="31899"/>
    <lineage>
        <taxon>Bacteria</taxon>
        <taxon>Bacillati</taxon>
        <taxon>Bacillota</taxon>
        <taxon>Bacillota incertae sedis</taxon>
        <taxon>Caldicellulosiruptorales</taxon>
        <taxon>Caldicellulosiruptoraceae</taxon>
        <taxon>Caldicellulosiruptor</taxon>
    </lineage>
</organism>
<proteinExistence type="inferred from homology"/>
<comment type="similarity">
    <text evidence="1 9">Belongs to the bacterial/plant glucose-1-phosphate adenylyltransferase family.</text>
</comment>
<dbReference type="InterPro" id="IPR011831">
    <property type="entry name" value="ADP-Glc_PPase"/>
</dbReference>
<evidence type="ECO:0000256" key="3">
    <source>
        <dbReference type="ARBA" id="ARBA00022679"/>
    </source>
</evidence>
<feature type="domain" description="Glucose-1-phosphate adenylyltransferase/Bifunctional protein GlmU-like C-terminal hexapeptide" evidence="11">
    <location>
        <begin position="301"/>
        <end position="368"/>
    </location>
</feature>
<dbReference type="CDD" id="cd02508">
    <property type="entry name" value="ADP_Glucose_PP"/>
    <property type="match status" value="1"/>
</dbReference>
<evidence type="ECO:0000256" key="8">
    <source>
        <dbReference type="ARBA" id="ARBA00023277"/>
    </source>
</evidence>
<keyword evidence="2 9" id="KW-0321">Glycogen metabolism</keyword>
<feature type="binding site" evidence="9">
    <location>
        <position position="193"/>
    </location>
    <ligand>
        <name>alpha-D-glucose 1-phosphate</name>
        <dbReference type="ChEBI" id="CHEBI:58601"/>
    </ligand>
</feature>
<feature type="binding site" evidence="9">
    <location>
        <position position="167"/>
    </location>
    <ligand>
        <name>alpha-D-glucose 1-phosphate</name>
        <dbReference type="ChEBI" id="CHEBI:58601"/>
    </ligand>
</feature>
<keyword evidence="5 9" id="KW-0547">Nucleotide-binding</keyword>
<evidence type="ECO:0000256" key="1">
    <source>
        <dbReference type="ARBA" id="ARBA00010443"/>
    </source>
</evidence>
<gene>
    <name evidence="9" type="primary">glgC</name>
    <name evidence="12" type="ORF">SAMN05216240_2554</name>
</gene>
<keyword evidence="7 9" id="KW-0320">Glycogen biosynthesis</keyword>
<dbReference type="RefSeq" id="WP_015907138.1">
    <property type="nucleotide sequence ID" value="NZ_FUZJ01000001.1"/>
</dbReference>
<feature type="binding site" evidence="9">
    <location>
        <position position="102"/>
    </location>
    <ligand>
        <name>alpha-D-glucose 1-phosphate</name>
        <dbReference type="ChEBI" id="CHEBI:58601"/>
    </ligand>
</feature>
<feature type="site" description="Could play a key role in the communication between the regulatory and the substrate sites" evidence="9">
    <location>
        <position position="62"/>
    </location>
</feature>
<dbReference type="InterPro" id="IPR011004">
    <property type="entry name" value="Trimer_LpxA-like_sf"/>
</dbReference>
<dbReference type="Gene3D" id="2.160.10.10">
    <property type="entry name" value="Hexapeptide repeat proteins"/>
    <property type="match status" value="1"/>
</dbReference>
<protein>
    <recommendedName>
        <fullName evidence="9">Glucose-1-phosphate adenylyltransferase</fullName>
        <ecNumber evidence="9">2.7.7.27</ecNumber>
    </recommendedName>
    <alternativeName>
        <fullName evidence="9">ADP-glucose pyrophosphorylase</fullName>
        <shortName evidence="9">ADPGlc PPase</shortName>
    </alternativeName>
    <alternativeName>
        <fullName evidence="9">ADP-glucose synthase</fullName>
    </alternativeName>
</protein>
<dbReference type="CDD" id="cd04651">
    <property type="entry name" value="LbH_G1P_AT_C"/>
    <property type="match status" value="1"/>
</dbReference>
<evidence type="ECO:0000256" key="2">
    <source>
        <dbReference type="ARBA" id="ARBA00022600"/>
    </source>
</evidence>
<dbReference type="SUPFAM" id="SSF51161">
    <property type="entry name" value="Trimeric LpxA-like enzymes"/>
    <property type="match status" value="1"/>
</dbReference>
<keyword evidence="8 9" id="KW-0119">Carbohydrate metabolism</keyword>
<evidence type="ECO:0000256" key="5">
    <source>
        <dbReference type="ARBA" id="ARBA00022741"/>
    </source>
</evidence>
<comment type="caution">
    <text evidence="12">The sequence shown here is derived from an EMBL/GenBank/DDBJ whole genome shotgun (WGS) entry which is preliminary data.</text>
</comment>
<keyword evidence="3 9" id="KW-0808">Transferase</keyword>
<evidence type="ECO:0000256" key="7">
    <source>
        <dbReference type="ARBA" id="ARBA00023056"/>
    </source>
</evidence>
<keyword evidence="4 9" id="KW-0548">Nucleotidyltransferase</keyword>
<comment type="catalytic activity">
    <reaction evidence="9">
        <text>alpha-D-glucose 1-phosphate + ATP + H(+) = ADP-alpha-D-glucose + diphosphate</text>
        <dbReference type="Rhea" id="RHEA:12120"/>
        <dbReference type="ChEBI" id="CHEBI:15378"/>
        <dbReference type="ChEBI" id="CHEBI:30616"/>
        <dbReference type="ChEBI" id="CHEBI:33019"/>
        <dbReference type="ChEBI" id="CHEBI:57498"/>
        <dbReference type="ChEBI" id="CHEBI:58601"/>
        <dbReference type="EC" id="2.7.7.27"/>
    </reaction>
</comment>
<dbReference type="InterPro" id="IPR029044">
    <property type="entry name" value="Nucleotide-diphossugar_trans"/>
</dbReference>
<keyword evidence="13" id="KW-1185">Reference proteome</keyword>
<evidence type="ECO:0000313" key="12">
    <source>
        <dbReference type="EMBL" id="SMR95318.1"/>
    </source>
</evidence>
<dbReference type="PANTHER" id="PTHR43523">
    <property type="entry name" value="GLUCOSE-1-PHOSPHATE ADENYLYLTRANSFERASE-RELATED"/>
    <property type="match status" value="1"/>
</dbReference>
<comment type="pathway">
    <text evidence="9">Glycan biosynthesis; glycogen biosynthesis.</text>
</comment>
<dbReference type="SUPFAM" id="SSF53448">
    <property type="entry name" value="Nucleotide-diphospho-sugar transferases"/>
    <property type="match status" value="1"/>
</dbReference>
<evidence type="ECO:0000256" key="6">
    <source>
        <dbReference type="ARBA" id="ARBA00022840"/>
    </source>
</evidence>
<dbReference type="PANTHER" id="PTHR43523:SF2">
    <property type="entry name" value="GLUCOSE-1-PHOSPHATE ADENYLYLTRANSFERASE"/>
    <property type="match status" value="1"/>
</dbReference>
<dbReference type="EMBL" id="FXXC01000001">
    <property type="protein sequence ID" value="SMR95318.1"/>
    <property type="molecule type" value="Genomic_DNA"/>
</dbReference>
<dbReference type="InterPro" id="IPR023049">
    <property type="entry name" value="GlgC_bac"/>
</dbReference>
<name>A0ABY1SBR7_CALBS</name>
<dbReference type="GO" id="GO:0016779">
    <property type="term" value="F:nucleotidyltransferase activity"/>
    <property type="evidence" value="ECO:0007669"/>
    <property type="project" value="UniProtKB-KW"/>
</dbReference>
<dbReference type="HAMAP" id="MF_00624">
    <property type="entry name" value="GlgC"/>
    <property type="match status" value="1"/>
</dbReference>
<dbReference type="NCBIfam" id="TIGR02091">
    <property type="entry name" value="glgC"/>
    <property type="match status" value="1"/>
</dbReference>
<sequence length="393" mass="44023">MNGPKREIIAMILAGGQGSRLKDLTKTNAKPAVEFGGKYRIIDFTLSNCANSSIDVVGVLTQYQPFTLHCHIGTGTAWDLDRTKGGVYLLPPHTNDSGGNWYKGTADSIYQNMSFVELFSPEYILVLSGDHIYTMDYQEMFKFHKEKKADVTIACIEVPIKEASRFGIMNTKEDGRIYEFEEKPKHPKNNLASMGIYIFNWDKLRKYLKEDAKDEESAHDFGKNIIPKMLKGGEKLFAYRFKGYWKDVGTVESYWEANMDLLNEECKLDEPSCILDLYNEETKVYTSSIAYPPQYIAPCAKVKKSMVVEGCSIWGEVYNSVLSYNVYVGQNAKVVSSVLLSNVFIEDGAVVENAIVCSGARVTKGCKVIGKTGKIAVVPENKKVTSDIIISEQ</sequence>
<dbReference type="Pfam" id="PF00483">
    <property type="entry name" value="NTP_transferase"/>
    <property type="match status" value="1"/>
</dbReference>
<feature type="domain" description="Nucleotidyl transferase" evidence="10">
    <location>
        <begin position="10"/>
        <end position="263"/>
    </location>
</feature>
<dbReference type="InterPro" id="IPR005835">
    <property type="entry name" value="NTP_transferase_dom"/>
</dbReference>
<dbReference type="EC" id="2.7.7.27" evidence="9"/>
<dbReference type="Gene3D" id="3.90.550.10">
    <property type="entry name" value="Spore Coat Polysaccharide Biosynthesis Protein SpsA, Chain A"/>
    <property type="match status" value="1"/>
</dbReference>
<comment type="function">
    <text evidence="9">Involved in the biosynthesis of ADP-glucose, a building block required for the elongation reactions to produce glycogen. Catalyzes the reaction between ATP and alpha-D-glucose 1-phosphate (G1P) to produce pyrophosphate and ADP-Glc.</text>
</comment>
<dbReference type="GeneID" id="31771912"/>
<evidence type="ECO:0000313" key="13">
    <source>
        <dbReference type="Proteomes" id="UP000196803"/>
    </source>
</evidence>
<evidence type="ECO:0000256" key="9">
    <source>
        <dbReference type="HAMAP-Rule" id="MF_00624"/>
    </source>
</evidence>
<feature type="site" description="Could play a key role in the communication between the regulatory and the substrate sites" evidence="9">
    <location>
        <position position="101"/>
    </location>
</feature>
<dbReference type="Proteomes" id="UP000196803">
    <property type="component" value="Unassembled WGS sequence"/>
</dbReference>
<dbReference type="InterPro" id="IPR005836">
    <property type="entry name" value="ADP_Glu_pyroP_CS"/>
</dbReference>
<dbReference type="InterPro" id="IPR056818">
    <property type="entry name" value="GlmU/GlgC-like_hexapep"/>
</dbReference>
<dbReference type="Pfam" id="PF24894">
    <property type="entry name" value="Hexapep_GlmU"/>
    <property type="match status" value="1"/>
</dbReference>
<accession>A0ABY1SBR7</accession>
<feature type="binding site" evidence="9">
    <location>
        <begin position="182"/>
        <end position="183"/>
    </location>
    <ligand>
        <name>alpha-D-glucose 1-phosphate</name>
        <dbReference type="ChEBI" id="CHEBI:58601"/>
    </ligand>
</feature>
<dbReference type="PROSITE" id="PS00810">
    <property type="entry name" value="ADP_GLC_PYROPHOSPH_3"/>
    <property type="match status" value="1"/>
</dbReference>
<evidence type="ECO:0000259" key="11">
    <source>
        <dbReference type="Pfam" id="PF24894"/>
    </source>
</evidence>
<dbReference type="PROSITE" id="PS00809">
    <property type="entry name" value="ADP_GLC_PYROPHOSPH_2"/>
    <property type="match status" value="1"/>
</dbReference>
<keyword evidence="6 9" id="KW-0067">ATP-binding</keyword>
<evidence type="ECO:0000259" key="10">
    <source>
        <dbReference type="Pfam" id="PF00483"/>
    </source>
</evidence>
<evidence type="ECO:0000256" key="4">
    <source>
        <dbReference type="ARBA" id="ARBA00022695"/>
    </source>
</evidence>
<reference evidence="12 13" key="1">
    <citation type="submission" date="2017-05" db="EMBL/GenBank/DDBJ databases">
        <authorList>
            <person name="Varghese N."/>
            <person name="Submissions S."/>
        </authorList>
    </citation>
    <scope>NUCLEOTIDE SEQUENCE [LARGE SCALE GENOMIC DNA]</scope>
    <source>
        <strain evidence="12 13">MACB1020</strain>
    </source>
</reference>
<dbReference type="PROSITE" id="PS00808">
    <property type="entry name" value="ADP_GLC_PYROPHOSPH_1"/>
    <property type="match status" value="1"/>
</dbReference>
<comment type="subunit">
    <text evidence="9">Homotetramer.</text>
</comment>